<dbReference type="InterPro" id="IPR053905">
    <property type="entry name" value="EF-G-like_DII"/>
</dbReference>
<dbReference type="FunFam" id="3.30.70.870:FF:000002">
    <property type="entry name" value="Translation elongation factor 2"/>
    <property type="match status" value="1"/>
</dbReference>
<feature type="region of interest" description="Disordered" evidence="3">
    <location>
        <begin position="1"/>
        <end position="158"/>
    </location>
</feature>
<dbReference type="GO" id="GO:0042256">
    <property type="term" value="P:cytosolic ribosome assembly"/>
    <property type="evidence" value="ECO:0007669"/>
    <property type="project" value="TreeGrafter"/>
</dbReference>
<sequence length="1025" mass="112687">RAQHLHPSARGPRQDLPRGPPGGLRRQRAPPPEAGRQRPVHGPPAGRAAARHHHEVLLRGAAARAPRGRPLRAPDRLPGPRRLLLRGLRRRAALGLGAHRRRRRQGRPRPDPRRAAPGVRRAPAPLPRPQQARPPHHRPAPLARGRLRAPPPHPRPRRGQLHLLRAALRSGSYFSSLLQGDNGRRAGGGVDEDEDEGDAFHPHKGNVVFACARDGWGFRIHRFADLYAQKTGASKATLLRGFWGPYYVDKEKKAILPLRKESTGSGADQQPAFAQNVLKPLWKVYQRGLMPNGAEWMHNNVVSVFNLKVSPRELRSNDPKVSLHAVLRAWLPLAESVMEMLVECTPDPVAAQAFRVPRLMPERRVAAGGRASIVAETALVRSCVATCSTSASAPVVAFVSKMFAVPYLMLPSKRLNGELMNRNHGHSEPESEEECFLAFARVFSGVLRAGQKVFVLSPLYDPVKGDEASGQHVQEVELQCLYEMLGQDLVPVDSAAAGNVLAIQGLGQHVLKSATLSSTRNCWPFSSMTFQVSPTLKVAVEPSNPADLGALLKGLKLLNQADPLLVYTVPRRGEHVLAAAGEVHLERCIKDLEERFAKVQLEVSKPLVSFKESIQGESVSSRGSMKAQQGFAERTTLNGRFTVRVQVIRLPDALTKVLAESEELLGKIIDGESSQFTQDGGNSTAMLRHRLISAIDCELEAISEQVEKEKLERYRKTLVGYLHRIRALGPSHVGPNLLLLPDLKSSSAVTASQNGRGGILVSSRCHVSERLGFVGASGAETKNVTENNKIQASIYSLDSEALRNSIVSGFQFATNAGPICDEPMMGVAFVVEPYIFVNDDDVPTHSDDNIFTGQVITAVKEACREAVLQNKPRLVEPMYFCELTTPTEQLGAAFAVLGDCRAKVLKEEMQEGTSLFTVHAHLPITESSEFAEKLRKRTSGAASAHLAFSHWECISQDPFFTPKTQEEIEEFGDGSSIGPNVAYMLKRKLWSMERSSELLRGKCNFVDAMYENCTVLIWLVVLVEQ</sequence>
<dbReference type="Gene3D" id="3.30.70.240">
    <property type="match status" value="1"/>
</dbReference>
<dbReference type="PANTHER" id="PTHR42908">
    <property type="entry name" value="TRANSLATION ELONGATION FACTOR-RELATED"/>
    <property type="match status" value="1"/>
</dbReference>
<dbReference type="InterPro" id="IPR000640">
    <property type="entry name" value="EFG_V-like"/>
</dbReference>
<dbReference type="SUPFAM" id="SSF50447">
    <property type="entry name" value="Translation proteins"/>
    <property type="match status" value="1"/>
</dbReference>
<keyword evidence="1" id="KW-0547">Nucleotide-binding</keyword>
<dbReference type="GO" id="GO:0005525">
    <property type="term" value="F:GTP binding"/>
    <property type="evidence" value="ECO:0007669"/>
    <property type="project" value="UniProtKB-KW"/>
</dbReference>
<dbReference type="PANTHER" id="PTHR42908:SF22">
    <property type="entry name" value="ELONGATION FACTOR EFG DOMAIN-CONTAINING PROTEIN"/>
    <property type="match status" value="1"/>
</dbReference>
<dbReference type="Gene3D" id="3.30.230.10">
    <property type="match status" value="1"/>
</dbReference>
<feature type="compositionally biased region" description="Basic residues" evidence="3">
    <location>
        <begin position="83"/>
        <end position="107"/>
    </location>
</feature>
<reference evidence="5" key="1">
    <citation type="submission" date="2020-05" db="EMBL/GenBank/DDBJ databases">
        <title>WGS assembly of Panicum virgatum.</title>
        <authorList>
            <person name="Lovell J.T."/>
            <person name="Jenkins J."/>
            <person name="Shu S."/>
            <person name="Juenger T.E."/>
            <person name="Schmutz J."/>
        </authorList>
    </citation>
    <scope>NUCLEOTIDE SEQUENCE</scope>
    <source>
        <strain evidence="5">AP13</strain>
    </source>
</reference>
<keyword evidence="6" id="KW-1185">Reference proteome</keyword>
<comment type="caution">
    <text evidence="5">The sequence shown here is derived from an EMBL/GenBank/DDBJ whole genome shotgun (WGS) entry which is preliminary data.</text>
</comment>
<evidence type="ECO:0000256" key="3">
    <source>
        <dbReference type="SAM" id="MobiDB-lite"/>
    </source>
</evidence>
<dbReference type="Gene3D" id="3.90.1430.10">
    <property type="entry name" value="Yeast translation eEF2 (G' domain)"/>
    <property type="match status" value="1"/>
</dbReference>
<dbReference type="GO" id="GO:0043022">
    <property type="term" value="F:ribosome binding"/>
    <property type="evidence" value="ECO:0007669"/>
    <property type="project" value="TreeGrafter"/>
</dbReference>
<gene>
    <name evidence="5" type="ORF">PVAP13_1NG448100</name>
</gene>
<dbReference type="GO" id="GO:1990904">
    <property type="term" value="C:ribonucleoprotein complex"/>
    <property type="evidence" value="ECO:0007669"/>
    <property type="project" value="TreeGrafter"/>
</dbReference>
<dbReference type="SUPFAM" id="SSF54980">
    <property type="entry name" value="EF-G C-terminal domain-like"/>
    <property type="match status" value="2"/>
</dbReference>
<dbReference type="CDD" id="cd04096">
    <property type="entry name" value="eEF2_snRNP_like_C"/>
    <property type="match status" value="1"/>
</dbReference>
<organism evidence="5 6">
    <name type="scientific">Panicum virgatum</name>
    <name type="common">Blackwell switchgrass</name>
    <dbReference type="NCBI Taxonomy" id="38727"/>
    <lineage>
        <taxon>Eukaryota</taxon>
        <taxon>Viridiplantae</taxon>
        <taxon>Streptophyta</taxon>
        <taxon>Embryophyta</taxon>
        <taxon>Tracheophyta</taxon>
        <taxon>Spermatophyta</taxon>
        <taxon>Magnoliopsida</taxon>
        <taxon>Liliopsida</taxon>
        <taxon>Poales</taxon>
        <taxon>Poaceae</taxon>
        <taxon>PACMAD clade</taxon>
        <taxon>Panicoideae</taxon>
        <taxon>Panicodae</taxon>
        <taxon>Paniceae</taxon>
        <taxon>Panicinae</taxon>
        <taxon>Panicum</taxon>
        <taxon>Panicum sect. Hiantes</taxon>
    </lineage>
</organism>
<evidence type="ECO:0000313" key="6">
    <source>
        <dbReference type="Proteomes" id="UP000823388"/>
    </source>
</evidence>
<dbReference type="InterPro" id="IPR009000">
    <property type="entry name" value="Transl_B-barrel_sf"/>
</dbReference>
<dbReference type="GO" id="GO:0003924">
    <property type="term" value="F:GTPase activity"/>
    <property type="evidence" value="ECO:0007669"/>
    <property type="project" value="TreeGrafter"/>
</dbReference>
<keyword evidence="2" id="KW-0342">GTP-binding</keyword>
<dbReference type="EMBL" id="CM029038">
    <property type="protein sequence ID" value="KAG2651430.1"/>
    <property type="molecule type" value="Genomic_DNA"/>
</dbReference>
<dbReference type="Proteomes" id="UP000823388">
    <property type="component" value="Chromosome 1N"/>
</dbReference>
<dbReference type="InterPro" id="IPR035647">
    <property type="entry name" value="EFG_III/V"/>
</dbReference>
<evidence type="ECO:0000256" key="2">
    <source>
        <dbReference type="ARBA" id="ARBA00023134"/>
    </source>
</evidence>
<feature type="non-terminal residue" evidence="5">
    <location>
        <position position="1"/>
    </location>
</feature>
<dbReference type="CDD" id="cd01681">
    <property type="entry name" value="aeEF2_snRNP_like_IV"/>
    <property type="match status" value="1"/>
</dbReference>
<dbReference type="InterPro" id="IPR020568">
    <property type="entry name" value="Ribosomal_Su5_D2-typ_SF"/>
</dbReference>
<dbReference type="InterPro" id="IPR014721">
    <property type="entry name" value="Ribsml_uS5_D2-typ_fold_subgr"/>
</dbReference>
<evidence type="ECO:0000313" key="5">
    <source>
        <dbReference type="EMBL" id="KAG2651430.1"/>
    </source>
</evidence>
<feature type="domain" description="Elongation factor EFG" evidence="4">
    <location>
        <begin position="873"/>
        <end position="962"/>
    </location>
</feature>
<dbReference type="InterPro" id="IPR027417">
    <property type="entry name" value="P-loop_NTPase"/>
</dbReference>
<proteinExistence type="predicted"/>
<accession>A0A8T0WUC9</accession>
<dbReference type="SUPFAM" id="SSF52540">
    <property type="entry name" value="P-loop containing nucleoside triphosphate hydrolases"/>
    <property type="match status" value="1"/>
</dbReference>
<dbReference type="Gene3D" id="2.40.30.10">
    <property type="entry name" value="Translation factors"/>
    <property type="match status" value="1"/>
</dbReference>
<feature type="compositionally biased region" description="Low complexity" evidence="3">
    <location>
        <begin position="115"/>
        <end position="133"/>
    </location>
</feature>
<evidence type="ECO:0000259" key="4">
    <source>
        <dbReference type="SMART" id="SM00838"/>
    </source>
</evidence>
<dbReference type="GO" id="GO:0005829">
    <property type="term" value="C:cytosol"/>
    <property type="evidence" value="ECO:0007669"/>
    <property type="project" value="TreeGrafter"/>
</dbReference>
<evidence type="ECO:0000256" key="1">
    <source>
        <dbReference type="ARBA" id="ARBA00022741"/>
    </source>
</evidence>
<dbReference type="SMART" id="SM00838">
    <property type="entry name" value="EFG_C"/>
    <property type="match status" value="1"/>
</dbReference>
<name>A0A8T0WUC9_PANVG</name>
<protein>
    <recommendedName>
        <fullName evidence="4">Elongation factor EFG domain-containing protein</fullName>
    </recommendedName>
</protein>
<dbReference type="SUPFAM" id="SSF54211">
    <property type="entry name" value="Ribosomal protein S5 domain 2-like"/>
    <property type="match status" value="1"/>
</dbReference>
<feature type="non-terminal residue" evidence="5">
    <location>
        <position position="1025"/>
    </location>
</feature>
<feature type="region of interest" description="Disordered" evidence="3">
    <location>
        <begin position="179"/>
        <end position="199"/>
    </location>
</feature>
<dbReference type="AlphaFoldDB" id="A0A8T0WUC9"/>
<dbReference type="Pfam" id="PF00679">
    <property type="entry name" value="EFG_C"/>
    <property type="match status" value="1"/>
</dbReference>
<dbReference type="Gene3D" id="3.30.70.870">
    <property type="entry name" value="Elongation Factor G (Translational Gtpase), domain 3"/>
    <property type="match status" value="1"/>
</dbReference>
<dbReference type="Pfam" id="PF22042">
    <property type="entry name" value="EF-G_D2"/>
    <property type="match status" value="1"/>
</dbReference>
<dbReference type="CDD" id="cd16268">
    <property type="entry name" value="EF2_II"/>
    <property type="match status" value="1"/>
</dbReference>